<name>A0A3R8W7A0_9GAMM</name>
<gene>
    <name evidence="1" type="ORF">EGJ28_16425</name>
</gene>
<dbReference type="AlphaFoldDB" id="A0A3R8W7A0"/>
<proteinExistence type="predicted"/>
<protein>
    <submittedName>
        <fullName evidence="1">Uncharacterized protein</fullName>
    </submittedName>
</protein>
<reference evidence="1 2" key="1">
    <citation type="submission" date="2018-10" db="EMBL/GenBank/DDBJ databases">
        <title>Transmission dynamics of multidrug resistant bacteria on intensive care unit surfaces.</title>
        <authorList>
            <person name="D'Souza A.W."/>
            <person name="Potter R.F."/>
            <person name="Wallace M."/>
            <person name="Shupe A."/>
            <person name="Patel S."/>
            <person name="Sun S."/>
            <person name="Gul D."/>
            <person name="Kwon J.H."/>
            <person name="Andleeb S."/>
            <person name="Burnham C.-A.D."/>
            <person name="Dantas G."/>
        </authorList>
    </citation>
    <scope>NUCLEOTIDE SEQUENCE [LARGE SCALE GENOMIC DNA]</scope>
    <source>
        <strain evidence="1 2">PX_177</strain>
    </source>
</reference>
<evidence type="ECO:0000313" key="2">
    <source>
        <dbReference type="Proteomes" id="UP000276506"/>
    </source>
</evidence>
<sequence length="345" mass="36918">MNFTSFSVKPAIRVLFPEGKGELYYDISDDQDPELLMAAQRAELEFDCELPEDIELVWVGETVGVLPVGSGATPVSGSFHGMGAILEATYTKAGGQHYSTVLGQHEDLADASRIAEALNAQAIAVEALQAFANEIVTGAFEGGSFDGGDIQDVAAKYGLLRVEQRETACGESCACREYGFPSQCYRKTALLGAGAPSATEREVQEVWSLSGENGSWDYASLGELIRDHYGHDCGSAGDNSSVAILAVGSTVKRAIVCKADPASFLQDAGEVQEWMAEQACQSDAGEWADNYPEVNEDAKRALGQALEPLKAWARSYCQPHFFTVKDIATHEVTEADVNDALSAHG</sequence>
<comment type="caution">
    <text evidence="1">The sequence shown here is derived from an EMBL/GenBank/DDBJ whole genome shotgun (WGS) entry which is preliminary data.</text>
</comment>
<organism evidence="1 2">
    <name type="scientific">Stutzerimonas xanthomarina</name>
    <dbReference type="NCBI Taxonomy" id="271420"/>
    <lineage>
        <taxon>Bacteria</taxon>
        <taxon>Pseudomonadati</taxon>
        <taxon>Pseudomonadota</taxon>
        <taxon>Gammaproteobacteria</taxon>
        <taxon>Pseudomonadales</taxon>
        <taxon>Pseudomonadaceae</taxon>
        <taxon>Stutzerimonas</taxon>
    </lineage>
</organism>
<accession>A0A3R8W7A0</accession>
<dbReference type="Proteomes" id="UP000276506">
    <property type="component" value="Unassembled WGS sequence"/>
</dbReference>
<evidence type="ECO:0000313" key="1">
    <source>
        <dbReference type="EMBL" id="RRV08849.1"/>
    </source>
</evidence>
<dbReference type="RefSeq" id="WP_125877981.1">
    <property type="nucleotide sequence ID" value="NZ_RHQL01000010.1"/>
</dbReference>
<dbReference type="EMBL" id="RHQL01000010">
    <property type="protein sequence ID" value="RRV08849.1"/>
    <property type="molecule type" value="Genomic_DNA"/>
</dbReference>